<protein>
    <submittedName>
        <fullName evidence="3">Isochorismatase family protein</fullName>
        <ecNumber evidence="3">3.-.-.-</ecNumber>
    </submittedName>
</protein>
<organism evidence="3 4">
    <name type="scientific">Segatella copri DSM 18205</name>
    <dbReference type="NCBI Taxonomy" id="537011"/>
    <lineage>
        <taxon>Bacteria</taxon>
        <taxon>Pseudomonadati</taxon>
        <taxon>Bacteroidota</taxon>
        <taxon>Bacteroidia</taxon>
        <taxon>Bacteroidales</taxon>
        <taxon>Prevotellaceae</taxon>
        <taxon>Segatella</taxon>
    </lineage>
</organism>
<evidence type="ECO:0000313" key="4">
    <source>
        <dbReference type="Proteomes" id="UP000004477"/>
    </source>
</evidence>
<evidence type="ECO:0000259" key="2">
    <source>
        <dbReference type="Pfam" id="PF00857"/>
    </source>
</evidence>
<accession>D1PDD7</accession>
<dbReference type="GO" id="GO:0016787">
    <property type="term" value="F:hydrolase activity"/>
    <property type="evidence" value="ECO:0007669"/>
    <property type="project" value="UniProtKB-KW"/>
</dbReference>
<evidence type="ECO:0000313" key="3">
    <source>
        <dbReference type="EMBL" id="EFB35093.1"/>
    </source>
</evidence>
<dbReference type="Gene3D" id="3.40.50.850">
    <property type="entry name" value="Isochorismatase-like"/>
    <property type="match status" value="1"/>
</dbReference>
<sequence length="219" mass="24157">MKKIVFMVMMAMAVLSTNAQNEYPTAKVEKHDVAILVIDMQNDFVDPKGKLCVAGAKATIPAINKLIAYGRSKNWKVVWVTRDHRSSGVDVDAPRIPLFVEGKTGYCVPGTWGGALVDGLKPEKEDIMSPKFRNSAFFNTNLDLMLRRMGVRTVVLAGTQYPNCVRGTANDAMSYDYETVVCTDACSAKTPEVAAANVFDMKNMGIKCISLDEVEKEYK</sequence>
<feature type="signal peptide" evidence="1">
    <location>
        <begin position="1"/>
        <end position="19"/>
    </location>
</feature>
<gene>
    <name evidence="3" type="ORF">PREVCOP_05227</name>
</gene>
<dbReference type="Pfam" id="PF00857">
    <property type="entry name" value="Isochorismatase"/>
    <property type="match status" value="1"/>
</dbReference>
<evidence type="ECO:0000256" key="1">
    <source>
        <dbReference type="SAM" id="SignalP"/>
    </source>
</evidence>
<dbReference type="SUPFAM" id="SSF52499">
    <property type="entry name" value="Isochorismatase-like hydrolases"/>
    <property type="match status" value="1"/>
</dbReference>
<name>D1PDD7_9BACT</name>
<dbReference type="PANTHER" id="PTHR47044">
    <property type="entry name" value="OS02G0276400 PROTEIN"/>
    <property type="match status" value="1"/>
</dbReference>
<dbReference type="HOGENOM" id="CLU_068979_8_4_10"/>
<feature type="domain" description="Isochorismatase-like" evidence="2">
    <location>
        <begin position="34"/>
        <end position="212"/>
    </location>
</feature>
<feature type="chain" id="PRO_5003026222" evidence="1">
    <location>
        <begin position="20"/>
        <end position="219"/>
    </location>
</feature>
<dbReference type="EC" id="3.-.-.-" evidence="3"/>
<dbReference type="CDD" id="cd00431">
    <property type="entry name" value="cysteine_hydrolases"/>
    <property type="match status" value="1"/>
</dbReference>
<dbReference type="Proteomes" id="UP000004477">
    <property type="component" value="Unassembled WGS sequence"/>
</dbReference>
<keyword evidence="3" id="KW-0378">Hydrolase</keyword>
<dbReference type="AlphaFoldDB" id="D1PDD7"/>
<proteinExistence type="predicted"/>
<dbReference type="InterPro" id="IPR036380">
    <property type="entry name" value="Isochorismatase-like_sf"/>
</dbReference>
<dbReference type="STRING" id="537011.PREVCOP_05227"/>
<dbReference type="PaxDb" id="537011-PREVCOP_05227"/>
<keyword evidence="4" id="KW-1185">Reference proteome</keyword>
<dbReference type="RefSeq" id="WP_006847929.1">
    <property type="nucleotide sequence ID" value="NZ_CP085933.1"/>
</dbReference>
<comment type="caution">
    <text evidence="3">The sequence shown here is derived from an EMBL/GenBank/DDBJ whole genome shotgun (WGS) entry which is preliminary data.</text>
</comment>
<dbReference type="EMBL" id="ACBX02000016">
    <property type="protein sequence ID" value="EFB35093.1"/>
    <property type="molecule type" value="Genomic_DNA"/>
</dbReference>
<dbReference type="GeneID" id="69850283"/>
<keyword evidence="1" id="KW-0732">Signal</keyword>
<reference evidence="3" key="1">
    <citation type="submission" date="2009-11" db="EMBL/GenBank/DDBJ databases">
        <authorList>
            <person name="Weinstock G."/>
            <person name="Sodergren E."/>
            <person name="Clifton S."/>
            <person name="Fulton L."/>
            <person name="Fulton B."/>
            <person name="Courtney L."/>
            <person name="Fronick C."/>
            <person name="Harrison M."/>
            <person name="Strong C."/>
            <person name="Farmer C."/>
            <person name="Delahaunty K."/>
            <person name="Markovic C."/>
            <person name="Hall O."/>
            <person name="Minx P."/>
            <person name="Tomlinson C."/>
            <person name="Mitreva M."/>
            <person name="Nelson J."/>
            <person name="Hou S."/>
            <person name="Wollam A."/>
            <person name="Pepin K.H."/>
            <person name="Johnson M."/>
            <person name="Bhonagiri V."/>
            <person name="Nash W.E."/>
            <person name="Warren W."/>
            <person name="Chinwalla A."/>
            <person name="Mardis E.R."/>
            <person name="Wilson R.K."/>
        </authorList>
    </citation>
    <scope>NUCLEOTIDE SEQUENCE [LARGE SCALE GENOMIC DNA]</scope>
    <source>
        <strain evidence="3">DSM 18205</strain>
    </source>
</reference>
<dbReference type="InterPro" id="IPR000868">
    <property type="entry name" value="Isochorismatase-like_dom"/>
</dbReference>